<keyword evidence="5" id="KW-1185">Reference proteome</keyword>
<name>A0ABN3GEY5_9PSEU</name>
<evidence type="ECO:0000313" key="4">
    <source>
        <dbReference type="EMBL" id="GAA2350048.1"/>
    </source>
</evidence>
<evidence type="ECO:0000313" key="5">
    <source>
        <dbReference type="Proteomes" id="UP001501218"/>
    </source>
</evidence>
<organism evidence="4 5">
    <name type="scientific">Saccharopolyspora halophila</name>
    <dbReference type="NCBI Taxonomy" id="405551"/>
    <lineage>
        <taxon>Bacteria</taxon>
        <taxon>Bacillati</taxon>
        <taxon>Actinomycetota</taxon>
        <taxon>Actinomycetes</taxon>
        <taxon>Pseudonocardiales</taxon>
        <taxon>Pseudonocardiaceae</taxon>
        <taxon>Saccharopolyspora</taxon>
    </lineage>
</organism>
<feature type="transmembrane region" description="Helical" evidence="2">
    <location>
        <begin position="88"/>
        <end position="114"/>
    </location>
</feature>
<comment type="caution">
    <text evidence="4">The sequence shown here is derived from an EMBL/GenBank/DDBJ whole genome shotgun (WGS) entry which is preliminary data.</text>
</comment>
<proteinExistence type="predicted"/>
<dbReference type="RefSeq" id="WP_344131883.1">
    <property type="nucleotide sequence ID" value="NZ_BAAARA010000008.1"/>
</dbReference>
<evidence type="ECO:0000256" key="1">
    <source>
        <dbReference type="SAM" id="MobiDB-lite"/>
    </source>
</evidence>
<gene>
    <name evidence="4" type="ORF">GCM10009854_29740</name>
</gene>
<dbReference type="Pfam" id="PF13828">
    <property type="entry name" value="DUF4190"/>
    <property type="match status" value="1"/>
</dbReference>
<evidence type="ECO:0000256" key="2">
    <source>
        <dbReference type="SAM" id="Phobius"/>
    </source>
</evidence>
<accession>A0ABN3GEY5</accession>
<keyword evidence="2" id="KW-1133">Transmembrane helix</keyword>
<sequence>MTNPYGSNPYQQYPQQPGPTPYPHQTYQGFPAPPSNNGLAIASMCVSLGALTTCYVGFVVGPVGAILGHVALRQIDREPQRFTGRGMALAGIIIGWIQCAAWLIFGTIVAIAIINAPAS</sequence>
<keyword evidence="2" id="KW-0472">Membrane</keyword>
<protein>
    <recommendedName>
        <fullName evidence="3">DUF4190 domain-containing protein</fullName>
    </recommendedName>
</protein>
<dbReference type="EMBL" id="BAAARA010000008">
    <property type="protein sequence ID" value="GAA2350048.1"/>
    <property type="molecule type" value="Genomic_DNA"/>
</dbReference>
<feature type="transmembrane region" description="Helical" evidence="2">
    <location>
        <begin position="39"/>
        <end position="67"/>
    </location>
</feature>
<dbReference type="InterPro" id="IPR025241">
    <property type="entry name" value="DUF4190"/>
</dbReference>
<dbReference type="Proteomes" id="UP001501218">
    <property type="component" value="Unassembled WGS sequence"/>
</dbReference>
<keyword evidence="2" id="KW-0812">Transmembrane</keyword>
<evidence type="ECO:0000259" key="3">
    <source>
        <dbReference type="Pfam" id="PF13828"/>
    </source>
</evidence>
<feature type="domain" description="DUF4190" evidence="3">
    <location>
        <begin position="39"/>
        <end position="105"/>
    </location>
</feature>
<feature type="region of interest" description="Disordered" evidence="1">
    <location>
        <begin position="1"/>
        <end position="28"/>
    </location>
</feature>
<reference evidence="4 5" key="1">
    <citation type="journal article" date="2019" name="Int. J. Syst. Evol. Microbiol.">
        <title>The Global Catalogue of Microorganisms (GCM) 10K type strain sequencing project: providing services to taxonomists for standard genome sequencing and annotation.</title>
        <authorList>
            <consortium name="The Broad Institute Genomics Platform"/>
            <consortium name="The Broad Institute Genome Sequencing Center for Infectious Disease"/>
            <person name="Wu L."/>
            <person name="Ma J."/>
        </authorList>
    </citation>
    <scope>NUCLEOTIDE SEQUENCE [LARGE SCALE GENOMIC DNA]</scope>
    <source>
        <strain evidence="4 5">JCM 16221</strain>
    </source>
</reference>